<organism evidence="2 3">
    <name type="scientific">Dryococelus australis</name>
    <dbReference type="NCBI Taxonomy" id="614101"/>
    <lineage>
        <taxon>Eukaryota</taxon>
        <taxon>Metazoa</taxon>
        <taxon>Ecdysozoa</taxon>
        <taxon>Arthropoda</taxon>
        <taxon>Hexapoda</taxon>
        <taxon>Insecta</taxon>
        <taxon>Pterygota</taxon>
        <taxon>Neoptera</taxon>
        <taxon>Polyneoptera</taxon>
        <taxon>Phasmatodea</taxon>
        <taxon>Verophasmatodea</taxon>
        <taxon>Anareolatae</taxon>
        <taxon>Phasmatidae</taxon>
        <taxon>Eurycanthinae</taxon>
        <taxon>Dryococelus</taxon>
    </lineage>
</organism>
<evidence type="ECO:0000256" key="1">
    <source>
        <dbReference type="SAM" id="MobiDB-lite"/>
    </source>
</evidence>
<comment type="caution">
    <text evidence="2">The sequence shown here is derived from an EMBL/GenBank/DDBJ whole genome shotgun (WGS) entry which is preliminary data.</text>
</comment>
<dbReference type="EMBL" id="JARBHB010000009">
    <property type="protein sequence ID" value="KAJ8875170.1"/>
    <property type="molecule type" value="Genomic_DNA"/>
</dbReference>
<feature type="region of interest" description="Disordered" evidence="1">
    <location>
        <begin position="158"/>
        <end position="187"/>
    </location>
</feature>
<proteinExistence type="predicted"/>
<dbReference type="Proteomes" id="UP001159363">
    <property type="component" value="Chromosome 8"/>
</dbReference>
<name>A0ABQ9GT13_9NEOP</name>
<reference evidence="2 3" key="1">
    <citation type="submission" date="2023-02" db="EMBL/GenBank/DDBJ databases">
        <title>LHISI_Scaffold_Assembly.</title>
        <authorList>
            <person name="Stuart O.P."/>
            <person name="Cleave R."/>
            <person name="Magrath M.J.L."/>
            <person name="Mikheyev A.S."/>
        </authorList>
    </citation>
    <scope>NUCLEOTIDE SEQUENCE [LARGE SCALE GENOMIC DNA]</scope>
    <source>
        <strain evidence="2">Daus_M_001</strain>
        <tissue evidence="2">Leg muscle</tissue>
    </source>
</reference>
<protein>
    <submittedName>
        <fullName evidence="2">Uncharacterized protein</fullName>
    </submittedName>
</protein>
<keyword evidence="3" id="KW-1185">Reference proteome</keyword>
<evidence type="ECO:0000313" key="3">
    <source>
        <dbReference type="Proteomes" id="UP001159363"/>
    </source>
</evidence>
<gene>
    <name evidence="2" type="ORF">PR048_023065</name>
</gene>
<accession>A0ABQ9GT13</accession>
<sequence length="480" mass="53598">MTGVSLARITAVMADLARSFTESGIARGPTAKEDVREYDRRSCIRLVEYDCVWERSGYCRKFPSGMTGDMLTVRRLHTLDELLLPVPEHCNPLSPAPFADHHSPVTGMRRREALGQLNIRCDEMMRGVISATLNIEVLRADEGEARLSMEQYRNARAGETGDPRENLPTSGIVRHDSHHMRKCGGDPAGSRTRFALATQARVLLRGSRWAGGREAVDQLIAARKSGIDLQFRTAGHDLGSIPGRVTPDFRMWESCWTMPLIGGFSRGSLAFRRCSILTSLTSIGSQDLVVKSRPHLFTYIHSSRNAYRDSARQRNNYKSITVQGMKVDLLVVPESWEEGLGGSKSVLERSLYHTIHHGVTRRSGSRGALMAPLGRGGKAWLDSRLPPRRTELDFASGSLPEFRKWESWRTMPLLTTLFSAFNSGAAPFSTRFTLTGSQDLYVKSRPNLSVVITESHSPDTTVHDMTLKTKHPMKYKIDLT</sequence>
<evidence type="ECO:0000313" key="2">
    <source>
        <dbReference type="EMBL" id="KAJ8875170.1"/>
    </source>
</evidence>